<dbReference type="InterPro" id="IPR014710">
    <property type="entry name" value="RmlC-like_jellyroll"/>
</dbReference>
<sequence>MTDPTDGPGILLVPRAAQPRVRWKNDGGWTTELAVRPEGAGEFDWRVSIAEVDADCRFSHFPGIDRSILVLAGPGFDLRVDGEPLAQLRLGDPAHPFSGDRGAACDLVGGPTRDFNVMTRRGRVRHTLTRTRAATLEHRPGLTWLVYVEGGDTLVAGVRATAGDCVILEHVPEDTFPVTLAGDLVLVRLEYL</sequence>
<accession>A0ABT5EEE6</accession>
<keyword evidence="2" id="KW-1185">Reference proteome</keyword>
<gene>
    <name evidence="1" type="ORF">POL25_42845</name>
</gene>
<dbReference type="SUPFAM" id="SSF51182">
    <property type="entry name" value="RmlC-like cupins"/>
    <property type="match status" value="1"/>
</dbReference>
<evidence type="ECO:0000313" key="2">
    <source>
        <dbReference type="Proteomes" id="UP001221686"/>
    </source>
</evidence>
<name>A0ABT5EEE6_9BACT</name>
<dbReference type="Gene3D" id="2.60.120.10">
    <property type="entry name" value="Jelly Rolls"/>
    <property type="match status" value="1"/>
</dbReference>
<dbReference type="PANTHER" id="PTHR37943">
    <property type="entry name" value="PROTEIN VES"/>
    <property type="match status" value="1"/>
</dbReference>
<dbReference type="EMBL" id="JAQNDL010000005">
    <property type="protein sequence ID" value="MDC0723699.1"/>
    <property type="molecule type" value="Genomic_DNA"/>
</dbReference>
<dbReference type="PANTHER" id="PTHR37943:SF1">
    <property type="entry name" value="PROTEIN VES"/>
    <property type="match status" value="1"/>
</dbReference>
<dbReference type="Proteomes" id="UP001221686">
    <property type="component" value="Unassembled WGS sequence"/>
</dbReference>
<evidence type="ECO:0000313" key="1">
    <source>
        <dbReference type="EMBL" id="MDC0723699.1"/>
    </source>
</evidence>
<protein>
    <submittedName>
        <fullName evidence="1">HutD family protein</fullName>
    </submittedName>
</protein>
<comment type="caution">
    <text evidence="1">The sequence shown here is derived from an EMBL/GenBank/DDBJ whole genome shotgun (WGS) entry which is preliminary data.</text>
</comment>
<reference evidence="1 2" key="1">
    <citation type="submission" date="2022-11" db="EMBL/GenBank/DDBJ databases">
        <title>Minimal conservation of predation-associated metabolite biosynthetic gene clusters underscores biosynthetic potential of Myxococcota including descriptions for ten novel species: Archangium lansinium sp. nov., Myxococcus landrumus sp. nov., Nannocystis bai.</title>
        <authorList>
            <person name="Ahearne A."/>
            <person name="Stevens C."/>
            <person name="Dowd S."/>
        </authorList>
    </citation>
    <scope>NUCLEOTIDE SEQUENCE [LARGE SCALE GENOMIC DNA]</scope>
    <source>
        <strain evidence="1 2">BB15-2</strain>
    </source>
</reference>
<dbReference type="RefSeq" id="WP_272092244.1">
    <property type="nucleotide sequence ID" value="NZ_JAQNDL010000005.1"/>
</dbReference>
<dbReference type="CDD" id="cd20293">
    <property type="entry name" value="cupin_HutD_N"/>
    <property type="match status" value="1"/>
</dbReference>
<proteinExistence type="predicted"/>
<dbReference type="InterPro" id="IPR011051">
    <property type="entry name" value="RmlC_Cupin_sf"/>
</dbReference>
<dbReference type="Pfam" id="PF05962">
    <property type="entry name" value="HutD"/>
    <property type="match status" value="1"/>
</dbReference>
<organism evidence="1 2">
    <name type="scientific">Nannocystis bainbridge</name>
    <dbReference type="NCBI Taxonomy" id="2995303"/>
    <lineage>
        <taxon>Bacteria</taxon>
        <taxon>Pseudomonadati</taxon>
        <taxon>Myxococcota</taxon>
        <taxon>Polyangia</taxon>
        <taxon>Nannocystales</taxon>
        <taxon>Nannocystaceae</taxon>
        <taxon>Nannocystis</taxon>
    </lineage>
</organism>
<dbReference type="InterPro" id="IPR010282">
    <property type="entry name" value="Uncharacterised_HutD/Ves"/>
</dbReference>